<dbReference type="PANTHER" id="PTHR43130:SF3">
    <property type="entry name" value="HTH-TYPE TRANSCRIPTIONAL REGULATOR RV1931C"/>
    <property type="match status" value="1"/>
</dbReference>
<dbReference type="OrthoDB" id="9803764at2"/>
<dbReference type="RefSeq" id="WP_084311895.1">
    <property type="nucleotide sequence ID" value="NZ_FNIJ01000004.1"/>
</dbReference>
<organism evidence="5 6">
    <name type="scientific">Pseudomonas jinjuensis</name>
    <dbReference type="NCBI Taxonomy" id="198616"/>
    <lineage>
        <taxon>Bacteria</taxon>
        <taxon>Pseudomonadati</taxon>
        <taxon>Pseudomonadota</taxon>
        <taxon>Gammaproteobacteria</taxon>
        <taxon>Pseudomonadales</taxon>
        <taxon>Pseudomonadaceae</taxon>
        <taxon>Pseudomonas</taxon>
    </lineage>
</organism>
<keyword evidence="1" id="KW-0805">Transcription regulation</keyword>
<dbReference type="EMBL" id="FNIJ01000004">
    <property type="protein sequence ID" value="SDN65113.1"/>
    <property type="molecule type" value="Genomic_DNA"/>
</dbReference>
<evidence type="ECO:0000259" key="4">
    <source>
        <dbReference type="PROSITE" id="PS01124"/>
    </source>
</evidence>
<dbReference type="Pfam" id="PF01965">
    <property type="entry name" value="DJ-1_PfpI"/>
    <property type="match status" value="1"/>
</dbReference>
<dbReference type="InterPro" id="IPR029062">
    <property type="entry name" value="Class_I_gatase-like"/>
</dbReference>
<dbReference type="AlphaFoldDB" id="A0A1H0D4N6"/>
<dbReference type="SUPFAM" id="SSF52317">
    <property type="entry name" value="Class I glutamine amidotransferase-like"/>
    <property type="match status" value="1"/>
</dbReference>
<dbReference type="CDD" id="cd03136">
    <property type="entry name" value="GATase1_AraC_ArgR_like"/>
    <property type="match status" value="1"/>
</dbReference>
<name>A0A1H0D4N6_9PSED</name>
<accession>A0A1H0D4N6</accession>
<evidence type="ECO:0000256" key="3">
    <source>
        <dbReference type="ARBA" id="ARBA00023163"/>
    </source>
</evidence>
<dbReference type="Gene3D" id="1.10.10.60">
    <property type="entry name" value="Homeodomain-like"/>
    <property type="match status" value="1"/>
</dbReference>
<dbReference type="PANTHER" id="PTHR43130">
    <property type="entry name" value="ARAC-FAMILY TRANSCRIPTIONAL REGULATOR"/>
    <property type="match status" value="1"/>
</dbReference>
<dbReference type="PROSITE" id="PS01124">
    <property type="entry name" value="HTH_ARAC_FAMILY_2"/>
    <property type="match status" value="1"/>
</dbReference>
<dbReference type="PROSITE" id="PS00041">
    <property type="entry name" value="HTH_ARAC_FAMILY_1"/>
    <property type="match status" value="1"/>
</dbReference>
<dbReference type="InterPro" id="IPR018062">
    <property type="entry name" value="HTH_AraC-typ_CS"/>
</dbReference>
<evidence type="ECO:0000313" key="5">
    <source>
        <dbReference type="EMBL" id="SDN65113.1"/>
    </source>
</evidence>
<dbReference type="SUPFAM" id="SSF46689">
    <property type="entry name" value="Homeodomain-like"/>
    <property type="match status" value="2"/>
</dbReference>
<feature type="domain" description="HTH araC/xylS-type" evidence="4">
    <location>
        <begin position="244"/>
        <end position="342"/>
    </location>
</feature>
<dbReference type="Gene3D" id="3.40.50.880">
    <property type="match status" value="1"/>
</dbReference>
<dbReference type="Pfam" id="PF12833">
    <property type="entry name" value="HTH_18"/>
    <property type="match status" value="1"/>
</dbReference>
<keyword evidence="2 5" id="KW-0238">DNA-binding</keyword>
<dbReference type="InterPro" id="IPR018060">
    <property type="entry name" value="HTH_AraC"/>
</dbReference>
<dbReference type="InterPro" id="IPR002818">
    <property type="entry name" value="DJ-1/PfpI"/>
</dbReference>
<dbReference type="GO" id="GO:0043565">
    <property type="term" value="F:sequence-specific DNA binding"/>
    <property type="evidence" value="ECO:0007669"/>
    <property type="project" value="InterPro"/>
</dbReference>
<keyword evidence="6" id="KW-1185">Reference proteome</keyword>
<dbReference type="Proteomes" id="UP000242957">
    <property type="component" value="Unassembled WGS sequence"/>
</dbReference>
<dbReference type="STRING" id="198616.SAMN05216193_104142"/>
<protein>
    <submittedName>
        <fullName evidence="5">Transcriptional regulator GlxA family, contains an amidase domain and an AraC-type DNA-binding HTH domain</fullName>
    </submittedName>
</protein>
<dbReference type="InterPro" id="IPR009057">
    <property type="entry name" value="Homeodomain-like_sf"/>
</dbReference>
<dbReference type="InterPro" id="IPR052158">
    <property type="entry name" value="INH-QAR"/>
</dbReference>
<gene>
    <name evidence="5" type="ORF">SAMN05216193_104142</name>
</gene>
<evidence type="ECO:0000256" key="1">
    <source>
        <dbReference type="ARBA" id="ARBA00023015"/>
    </source>
</evidence>
<evidence type="ECO:0000256" key="2">
    <source>
        <dbReference type="ARBA" id="ARBA00023125"/>
    </source>
</evidence>
<keyword evidence="3" id="KW-0804">Transcription</keyword>
<sequence>MRTSFESVLKSKNLAHLDKASRAGLTTPVRRVAFVLREHFSMMAFTGAVDALVTANLMSSTTLFEVQVVGGNSDSNLVVSDLGIAISTDCRLDELDEKQQDIVVVCGGFRVRLESDPLLRAKLRRADSAGAVLGGLWNGAYFLAEAGLLDGHECAFHPDGRAMMAELFPNVKVTSHAHVLDRKRISCAGANSSLDMMLAVLRHTAGQELLNAVEEVLSCDKMKDIVDVSVVSIDFDPTLPQSLKLALELMHRNIEDPIEITEIARYAGISRRHLERLFRRHVNASPPRYYLELRLTHARQLLQHTNKSLIEIAVASGFATLPHFHRCFREKFDIAPGQFRARNHFKV</sequence>
<evidence type="ECO:0000313" key="6">
    <source>
        <dbReference type="Proteomes" id="UP000242957"/>
    </source>
</evidence>
<proteinExistence type="predicted"/>
<dbReference type="GO" id="GO:0003700">
    <property type="term" value="F:DNA-binding transcription factor activity"/>
    <property type="evidence" value="ECO:0007669"/>
    <property type="project" value="InterPro"/>
</dbReference>
<reference evidence="6" key="1">
    <citation type="submission" date="2016-10" db="EMBL/GenBank/DDBJ databases">
        <authorList>
            <person name="Varghese N."/>
            <person name="Submissions S."/>
        </authorList>
    </citation>
    <scope>NUCLEOTIDE SEQUENCE [LARGE SCALE GENOMIC DNA]</scope>
    <source>
        <strain evidence="6">JCM 21621</strain>
    </source>
</reference>
<dbReference type="SMART" id="SM00342">
    <property type="entry name" value="HTH_ARAC"/>
    <property type="match status" value="1"/>
</dbReference>
<dbReference type="GO" id="GO:0009893">
    <property type="term" value="P:positive regulation of metabolic process"/>
    <property type="evidence" value="ECO:0007669"/>
    <property type="project" value="UniProtKB-ARBA"/>
</dbReference>